<dbReference type="Proteomes" id="UP000838821">
    <property type="component" value="Unassembled WGS sequence"/>
</dbReference>
<comment type="caution">
    <text evidence="1">The sequence shown here is derived from an EMBL/GenBank/DDBJ whole genome shotgun (WGS) entry which is preliminary data.</text>
</comment>
<gene>
    <name evidence="1" type="ORF">PAECIP111891_07020</name>
</gene>
<proteinExistence type="predicted"/>
<dbReference type="RefSeq" id="WP_236293508.1">
    <property type="nucleotide sequence ID" value="NZ_CAKMMW010000050.1"/>
</dbReference>
<reference evidence="1" key="1">
    <citation type="submission" date="2022-01" db="EMBL/GenBank/DDBJ databases">
        <authorList>
            <person name="Criscuolo A."/>
        </authorList>
    </citation>
    <scope>NUCLEOTIDE SEQUENCE</scope>
    <source>
        <strain evidence="1">CIP111891</strain>
    </source>
</reference>
<organism evidence="1 2">
    <name type="scientific">Paenibacillus allorhizoplanae</name>
    <dbReference type="NCBI Taxonomy" id="2905648"/>
    <lineage>
        <taxon>Bacteria</taxon>
        <taxon>Bacillati</taxon>
        <taxon>Bacillota</taxon>
        <taxon>Bacilli</taxon>
        <taxon>Bacillales</taxon>
        <taxon>Paenibacillaceae</taxon>
        <taxon>Paenibacillus</taxon>
    </lineage>
</organism>
<keyword evidence="2" id="KW-1185">Reference proteome</keyword>
<evidence type="ECO:0000313" key="1">
    <source>
        <dbReference type="EMBL" id="CAH1232477.1"/>
    </source>
</evidence>
<evidence type="ECO:0000313" key="2">
    <source>
        <dbReference type="Proteomes" id="UP000838821"/>
    </source>
</evidence>
<sequence>MPKPDIILKPILDNGQIKSEIFKGYVQSIEDVYHLYAVYIGTHEVAVCNVAKKENRFVLVDFIGSKSCVKLIEEKLSKMID</sequence>
<name>A0ABN8H6G8_9BACL</name>
<protein>
    <submittedName>
        <fullName evidence="1">Uncharacterized protein</fullName>
    </submittedName>
</protein>
<accession>A0ABN8H6G8</accession>
<dbReference type="EMBL" id="CAKMMW010000050">
    <property type="protein sequence ID" value="CAH1232477.1"/>
    <property type="molecule type" value="Genomic_DNA"/>
</dbReference>